<accession>A0AAV1ZSG2</accession>
<dbReference type="Pfam" id="PF05380">
    <property type="entry name" value="Peptidase_A17"/>
    <property type="match status" value="1"/>
</dbReference>
<dbReference type="SUPFAM" id="SSF56672">
    <property type="entry name" value="DNA/RNA polymerases"/>
    <property type="match status" value="1"/>
</dbReference>
<dbReference type="InterPro" id="IPR001584">
    <property type="entry name" value="Integrase_cat-core"/>
</dbReference>
<dbReference type="GO" id="GO:0071897">
    <property type="term" value="P:DNA biosynthetic process"/>
    <property type="evidence" value="ECO:0007669"/>
    <property type="project" value="UniProtKB-ARBA"/>
</dbReference>
<evidence type="ECO:0000313" key="3">
    <source>
        <dbReference type="Proteomes" id="UP001497382"/>
    </source>
</evidence>
<feature type="domain" description="Integrase catalytic" evidence="1">
    <location>
        <begin position="532"/>
        <end position="624"/>
    </location>
</feature>
<dbReference type="Proteomes" id="UP001497382">
    <property type="component" value="Unassembled WGS sequence"/>
</dbReference>
<dbReference type="Gene3D" id="3.10.10.10">
    <property type="entry name" value="HIV Type 1 Reverse Transcriptase, subunit A, domain 1"/>
    <property type="match status" value="1"/>
</dbReference>
<feature type="non-terminal residue" evidence="2">
    <location>
        <position position="624"/>
    </location>
</feature>
<dbReference type="Pfam" id="PF17921">
    <property type="entry name" value="Integrase_H2C2"/>
    <property type="match status" value="1"/>
</dbReference>
<name>A0AAV1ZSG2_9ARAC</name>
<sequence length="624" mass="71756">MMVTSLLVNEFTISDLWKLEAIGISDPAESKKKTEVHQNTIEYFRSTLKINEEGRYEVALPWVLESSRLSDNRQMAEKRLDSVYKKLVESDKVEIYTNLFDKWMAEGIIEEVQDETELNVHYLPHRPVIKENSANTKVRPLFDASAHSKGAPSLNACLETDPNLIELVPSLLNRFRKFPVGVTSDIEKAFLQIGIREKDRNYLRFLWKTPEKEMKTYRHRRVVFGVNCSPFLLAATLNYHLEEVPENFSDTARILKNSFYVDNCVCSLKNIDEANKFIMESQTLMSSGKFNLRGWQSNAPLKILDGSESQLVALLGLNCNLLEDTLSCNVNCPREDQVILTKRLLLSLAQSIFDPLGISSPVTIIPKFMLQESWNLGLKWDDVLPEDISKRFLNWLKRIQCLSEVKVPRWMKLGQGEEETVSLHIFCDANPRLRSLNVVTDKNGLLRVKTRAIYRQDTEDFKYPVILPGDHPAVVNLIIHKHKNLMHCGNQILLARLRERYWILKGRKSIRKILKNCVRFRRFSSRSVKMNLPPLPEDRVRDASVFEVSGVDLAGPLLLRDDSKAWIALFTCAVYRGIHLQLLSSMTTESFLLALRRFIARRGRPSVVYSDNGTNFVGAHRILH</sequence>
<reference evidence="2 3" key="1">
    <citation type="submission" date="2024-04" db="EMBL/GenBank/DDBJ databases">
        <authorList>
            <person name="Rising A."/>
            <person name="Reimegard J."/>
            <person name="Sonavane S."/>
            <person name="Akerstrom W."/>
            <person name="Nylinder S."/>
            <person name="Hedman E."/>
            <person name="Kallberg Y."/>
        </authorList>
    </citation>
    <scope>NUCLEOTIDE SEQUENCE [LARGE SCALE GENOMIC DNA]</scope>
</reference>
<dbReference type="EMBL" id="CAXIEN010000080">
    <property type="protein sequence ID" value="CAL1274780.1"/>
    <property type="molecule type" value="Genomic_DNA"/>
</dbReference>
<comment type="caution">
    <text evidence="2">The sequence shown here is derived from an EMBL/GenBank/DDBJ whole genome shotgun (WGS) entry which is preliminary data.</text>
</comment>
<dbReference type="Gene3D" id="3.30.70.270">
    <property type="match status" value="1"/>
</dbReference>
<evidence type="ECO:0000313" key="2">
    <source>
        <dbReference type="EMBL" id="CAL1274780.1"/>
    </source>
</evidence>
<dbReference type="InterPro" id="IPR043502">
    <property type="entry name" value="DNA/RNA_pol_sf"/>
</dbReference>
<dbReference type="AlphaFoldDB" id="A0AAV1ZSG2"/>
<dbReference type="InterPro" id="IPR012337">
    <property type="entry name" value="RNaseH-like_sf"/>
</dbReference>
<dbReference type="PANTHER" id="PTHR47331">
    <property type="entry name" value="PHD-TYPE DOMAIN-CONTAINING PROTEIN"/>
    <property type="match status" value="1"/>
</dbReference>
<dbReference type="PROSITE" id="PS50994">
    <property type="entry name" value="INTEGRASE"/>
    <property type="match status" value="1"/>
</dbReference>
<organism evidence="2 3">
    <name type="scientific">Larinioides sclopetarius</name>
    <dbReference type="NCBI Taxonomy" id="280406"/>
    <lineage>
        <taxon>Eukaryota</taxon>
        <taxon>Metazoa</taxon>
        <taxon>Ecdysozoa</taxon>
        <taxon>Arthropoda</taxon>
        <taxon>Chelicerata</taxon>
        <taxon>Arachnida</taxon>
        <taxon>Araneae</taxon>
        <taxon>Araneomorphae</taxon>
        <taxon>Entelegynae</taxon>
        <taxon>Araneoidea</taxon>
        <taxon>Araneidae</taxon>
        <taxon>Larinioides</taxon>
    </lineage>
</organism>
<dbReference type="PANTHER" id="PTHR47331:SF1">
    <property type="entry name" value="GAG-LIKE PROTEIN"/>
    <property type="match status" value="1"/>
</dbReference>
<protein>
    <recommendedName>
        <fullName evidence="1">Integrase catalytic domain-containing protein</fullName>
    </recommendedName>
</protein>
<gene>
    <name evidence="2" type="ORF">LARSCL_LOCUS7705</name>
</gene>
<dbReference type="GO" id="GO:0003676">
    <property type="term" value="F:nucleic acid binding"/>
    <property type="evidence" value="ECO:0007669"/>
    <property type="project" value="InterPro"/>
</dbReference>
<keyword evidence="3" id="KW-1185">Reference proteome</keyword>
<dbReference type="InterPro" id="IPR043128">
    <property type="entry name" value="Rev_trsase/Diguanyl_cyclase"/>
</dbReference>
<dbReference type="GO" id="GO:0015074">
    <property type="term" value="P:DNA integration"/>
    <property type="evidence" value="ECO:0007669"/>
    <property type="project" value="InterPro"/>
</dbReference>
<dbReference type="InterPro" id="IPR000477">
    <property type="entry name" value="RT_dom"/>
</dbReference>
<dbReference type="InterPro" id="IPR008042">
    <property type="entry name" value="Retrotrans_Pao"/>
</dbReference>
<proteinExistence type="predicted"/>
<dbReference type="InterPro" id="IPR036397">
    <property type="entry name" value="RNaseH_sf"/>
</dbReference>
<dbReference type="SUPFAM" id="SSF53098">
    <property type="entry name" value="Ribonuclease H-like"/>
    <property type="match status" value="1"/>
</dbReference>
<dbReference type="InterPro" id="IPR041588">
    <property type="entry name" value="Integrase_H2C2"/>
</dbReference>
<dbReference type="Gene3D" id="3.30.420.10">
    <property type="entry name" value="Ribonuclease H-like superfamily/Ribonuclease H"/>
    <property type="match status" value="1"/>
</dbReference>
<dbReference type="GO" id="GO:0042575">
    <property type="term" value="C:DNA polymerase complex"/>
    <property type="evidence" value="ECO:0007669"/>
    <property type="project" value="UniProtKB-ARBA"/>
</dbReference>
<evidence type="ECO:0000259" key="1">
    <source>
        <dbReference type="PROSITE" id="PS50994"/>
    </source>
</evidence>
<dbReference type="Pfam" id="PF00078">
    <property type="entry name" value="RVT_1"/>
    <property type="match status" value="1"/>
</dbReference>